<sequence length="140" mass="15728">MPIHATSLKKLVTKLSKLSRPSRTVSGRSSSSSARSTSTSWDLSDFEDDLEAAVDVPQGHLGLYVGREKRRFVVKTEYLNHSLFRALLDKAAEEFGFEHQGGLVIPCEVVLFEHLLWMLDSQDPSAQQLELNDLLTFYST</sequence>
<protein>
    <submittedName>
        <fullName evidence="1">Uncharacterized protein</fullName>
    </submittedName>
</protein>
<comment type="caution">
    <text evidence="1">The sequence shown here is derived from an EMBL/GenBank/DDBJ whole genome shotgun (WGS) entry which is preliminary data.</text>
</comment>
<keyword evidence="2" id="KW-1185">Reference proteome</keyword>
<gene>
    <name evidence="1" type="ORF">O6H91_04G125800</name>
</gene>
<proteinExistence type="predicted"/>
<organism evidence="1 2">
    <name type="scientific">Diphasiastrum complanatum</name>
    <name type="common">Issler's clubmoss</name>
    <name type="synonym">Lycopodium complanatum</name>
    <dbReference type="NCBI Taxonomy" id="34168"/>
    <lineage>
        <taxon>Eukaryota</taxon>
        <taxon>Viridiplantae</taxon>
        <taxon>Streptophyta</taxon>
        <taxon>Embryophyta</taxon>
        <taxon>Tracheophyta</taxon>
        <taxon>Lycopodiopsida</taxon>
        <taxon>Lycopodiales</taxon>
        <taxon>Lycopodiaceae</taxon>
        <taxon>Lycopodioideae</taxon>
        <taxon>Diphasiastrum</taxon>
    </lineage>
</organism>
<evidence type="ECO:0000313" key="2">
    <source>
        <dbReference type="Proteomes" id="UP001162992"/>
    </source>
</evidence>
<evidence type="ECO:0000313" key="1">
    <source>
        <dbReference type="EMBL" id="KAJ7560350.1"/>
    </source>
</evidence>
<dbReference type="Proteomes" id="UP001162992">
    <property type="component" value="Chromosome 4"/>
</dbReference>
<reference evidence="2" key="1">
    <citation type="journal article" date="2024" name="Proc. Natl. Acad. Sci. U.S.A.">
        <title>Extraordinary preservation of gene collinearity over three hundred million years revealed in homosporous lycophytes.</title>
        <authorList>
            <person name="Li C."/>
            <person name="Wickell D."/>
            <person name="Kuo L.Y."/>
            <person name="Chen X."/>
            <person name="Nie B."/>
            <person name="Liao X."/>
            <person name="Peng D."/>
            <person name="Ji J."/>
            <person name="Jenkins J."/>
            <person name="Williams M."/>
            <person name="Shu S."/>
            <person name="Plott C."/>
            <person name="Barry K."/>
            <person name="Rajasekar S."/>
            <person name="Grimwood J."/>
            <person name="Han X."/>
            <person name="Sun S."/>
            <person name="Hou Z."/>
            <person name="He W."/>
            <person name="Dai G."/>
            <person name="Sun C."/>
            <person name="Schmutz J."/>
            <person name="Leebens-Mack J.H."/>
            <person name="Li F.W."/>
            <person name="Wang L."/>
        </authorList>
    </citation>
    <scope>NUCLEOTIDE SEQUENCE [LARGE SCALE GENOMIC DNA]</scope>
    <source>
        <strain evidence="2">cv. PW_Plant_1</strain>
    </source>
</reference>
<accession>A0ACC2E1U9</accession>
<dbReference type="EMBL" id="CM055095">
    <property type="protein sequence ID" value="KAJ7560350.1"/>
    <property type="molecule type" value="Genomic_DNA"/>
</dbReference>
<name>A0ACC2E1U9_DIPCM</name>